<evidence type="ECO:0000256" key="1">
    <source>
        <dbReference type="SAM" id="MobiDB-lite"/>
    </source>
</evidence>
<protein>
    <submittedName>
        <fullName evidence="2">Uncharacterized protein</fullName>
    </submittedName>
</protein>
<gene>
    <name evidence="2" type="ORF">Taro_028622</name>
</gene>
<sequence length="70" mass="7763">MRRHRGCTNSCNKNTRHKQELGVNALTPRSTCASSDLTVHSWNGQRPPPSVVGDETLVEETLETDSERGD</sequence>
<dbReference type="AlphaFoldDB" id="A0A843VHQ3"/>
<reference evidence="2" key="1">
    <citation type="submission" date="2017-07" db="EMBL/GenBank/DDBJ databases">
        <title>Taro Niue Genome Assembly and Annotation.</title>
        <authorList>
            <person name="Atibalentja N."/>
            <person name="Keating K."/>
            <person name="Fields C.J."/>
        </authorList>
    </citation>
    <scope>NUCLEOTIDE SEQUENCE</scope>
    <source>
        <strain evidence="2">Niue_2</strain>
        <tissue evidence="2">Leaf</tissue>
    </source>
</reference>
<comment type="caution">
    <text evidence="2">The sequence shown here is derived from an EMBL/GenBank/DDBJ whole genome shotgun (WGS) entry which is preliminary data.</text>
</comment>
<name>A0A843VHQ3_COLES</name>
<organism evidence="2 3">
    <name type="scientific">Colocasia esculenta</name>
    <name type="common">Wild taro</name>
    <name type="synonym">Arum esculentum</name>
    <dbReference type="NCBI Taxonomy" id="4460"/>
    <lineage>
        <taxon>Eukaryota</taxon>
        <taxon>Viridiplantae</taxon>
        <taxon>Streptophyta</taxon>
        <taxon>Embryophyta</taxon>
        <taxon>Tracheophyta</taxon>
        <taxon>Spermatophyta</taxon>
        <taxon>Magnoliopsida</taxon>
        <taxon>Liliopsida</taxon>
        <taxon>Araceae</taxon>
        <taxon>Aroideae</taxon>
        <taxon>Colocasieae</taxon>
        <taxon>Colocasia</taxon>
    </lineage>
</organism>
<keyword evidence="3" id="KW-1185">Reference proteome</keyword>
<dbReference type="EMBL" id="NMUH01001858">
    <property type="protein sequence ID" value="MQL95948.1"/>
    <property type="molecule type" value="Genomic_DNA"/>
</dbReference>
<evidence type="ECO:0000313" key="3">
    <source>
        <dbReference type="Proteomes" id="UP000652761"/>
    </source>
</evidence>
<evidence type="ECO:0000313" key="2">
    <source>
        <dbReference type="EMBL" id="MQL95948.1"/>
    </source>
</evidence>
<dbReference type="Proteomes" id="UP000652761">
    <property type="component" value="Unassembled WGS sequence"/>
</dbReference>
<feature type="region of interest" description="Disordered" evidence="1">
    <location>
        <begin position="38"/>
        <end position="70"/>
    </location>
</feature>
<proteinExistence type="predicted"/>
<accession>A0A843VHQ3</accession>